<keyword evidence="5 10" id="KW-0813">Transport</keyword>
<name>A0A136Q0M5_9FIRM</name>
<dbReference type="Pfam" id="PF12849">
    <property type="entry name" value="PBP_like_2"/>
    <property type="match status" value="1"/>
</dbReference>
<comment type="similarity">
    <text evidence="3 10">Belongs to the PstS family.</text>
</comment>
<dbReference type="InterPro" id="IPR050811">
    <property type="entry name" value="Phosphate_ABC_transporter"/>
</dbReference>
<dbReference type="GO" id="GO:0006817">
    <property type="term" value="P:phosphate ion transport"/>
    <property type="evidence" value="ECO:0007669"/>
    <property type="project" value="UniProtKB-UniRule"/>
</dbReference>
<dbReference type="SUPFAM" id="SSF53850">
    <property type="entry name" value="Periplasmic binding protein-like II"/>
    <property type="match status" value="1"/>
</dbReference>
<comment type="function">
    <text evidence="1">Part of the ABC transporter complex PstSACB involved in phosphate import.</text>
</comment>
<dbReference type="RefSeq" id="WP_066521455.1">
    <property type="nucleotide sequence ID" value="NZ_CABMOF010000005.1"/>
</dbReference>
<comment type="function">
    <text evidence="10">Involved in the system for phosphate transport across the cytoplasmic membrane.</text>
</comment>
<protein>
    <recommendedName>
        <fullName evidence="10">Phosphate-binding protein</fullName>
    </recommendedName>
</protein>
<dbReference type="PANTHER" id="PTHR30570">
    <property type="entry name" value="PERIPLASMIC PHOSPHATE BINDING COMPONENT OF PHOSPHATE ABC TRANSPORTER"/>
    <property type="match status" value="1"/>
</dbReference>
<dbReference type="PANTHER" id="PTHR30570:SF1">
    <property type="entry name" value="PHOSPHATE-BINDING PROTEIN PSTS"/>
    <property type="match status" value="1"/>
</dbReference>
<evidence type="ECO:0000256" key="8">
    <source>
        <dbReference type="ARBA" id="ARBA00023139"/>
    </source>
</evidence>
<keyword evidence="14" id="KW-1185">Reference proteome</keyword>
<feature type="signal peptide" evidence="10">
    <location>
        <begin position="1"/>
        <end position="25"/>
    </location>
</feature>
<dbReference type="InterPro" id="IPR011862">
    <property type="entry name" value="Phos-bd"/>
</dbReference>
<evidence type="ECO:0000259" key="12">
    <source>
        <dbReference type="Pfam" id="PF12849"/>
    </source>
</evidence>
<dbReference type="EMBL" id="LSZW01000065">
    <property type="protein sequence ID" value="KXK64229.1"/>
    <property type="molecule type" value="Genomic_DNA"/>
</dbReference>
<dbReference type="PROSITE" id="PS51257">
    <property type="entry name" value="PROKAR_LIPOPROTEIN"/>
    <property type="match status" value="1"/>
</dbReference>
<keyword evidence="7 10" id="KW-0732">Signal</keyword>
<evidence type="ECO:0000256" key="6">
    <source>
        <dbReference type="ARBA" id="ARBA00022592"/>
    </source>
</evidence>
<accession>A0A136Q0M5</accession>
<dbReference type="GO" id="GO:0042301">
    <property type="term" value="F:phosphate ion binding"/>
    <property type="evidence" value="ECO:0007669"/>
    <property type="project" value="UniProtKB-UniRule"/>
</dbReference>
<dbReference type="CDD" id="cd13653">
    <property type="entry name" value="PBP2_phosphate_like_1"/>
    <property type="match status" value="1"/>
</dbReference>
<dbReference type="InterPro" id="IPR024370">
    <property type="entry name" value="PBP_domain"/>
</dbReference>
<dbReference type="PATRIC" id="fig|626937.4.peg.2834"/>
<keyword evidence="10" id="KW-1003">Cell membrane</keyword>
<evidence type="ECO:0000256" key="4">
    <source>
        <dbReference type="ARBA" id="ARBA00011529"/>
    </source>
</evidence>
<dbReference type="Gene3D" id="3.40.190.10">
    <property type="entry name" value="Periplasmic binding protein-like II"/>
    <property type="match status" value="2"/>
</dbReference>
<evidence type="ECO:0000256" key="2">
    <source>
        <dbReference type="ARBA" id="ARBA00004193"/>
    </source>
</evidence>
<organism evidence="13 14">
    <name type="scientific">Christensenella minuta</name>
    <dbReference type="NCBI Taxonomy" id="626937"/>
    <lineage>
        <taxon>Bacteria</taxon>
        <taxon>Bacillati</taxon>
        <taxon>Bacillota</taxon>
        <taxon>Clostridia</taxon>
        <taxon>Christensenellales</taxon>
        <taxon>Christensenellaceae</taxon>
        <taxon>Christensenella</taxon>
    </lineage>
</organism>
<evidence type="ECO:0000256" key="1">
    <source>
        <dbReference type="ARBA" id="ARBA00002841"/>
    </source>
</evidence>
<evidence type="ECO:0000313" key="13">
    <source>
        <dbReference type="EMBL" id="KXK64229.1"/>
    </source>
</evidence>
<sequence>MKKIITVTALVLCMVFAVIGCSAPAAGESPEAPSEAASPEAGASTEAEASASADASGETLAGSVQMSGSTSMETIANALKEAFMATYPDVSVDVQLGGSSVGVQDAQSGKSDIGNISRELKDDETGLVANTIAIDGIAVIVHPDNKVTEITSEDLVKVYTGEITNWKDLGGDDQPIVVIGREASSGTRGAFEELLKIEDQCKYAQELNETGAVKTAVSATPAAIGYVSLEALDDTVTALRIDGAEATEEAIKAGDYPLSRPFIMATKEGELRPEVQAFLDFVMGEEGQAVVADNKLITIS</sequence>
<keyword evidence="10" id="KW-0472">Membrane</keyword>
<dbReference type="AlphaFoldDB" id="A0A136Q0M5"/>
<keyword evidence="8 10" id="KW-0564">Palmitate</keyword>
<evidence type="ECO:0000256" key="3">
    <source>
        <dbReference type="ARBA" id="ARBA00008725"/>
    </source>
</evidence>
<dbReference type="GO" id="GO:0005886">
    <property type="term" value="C:plasma membrane"/>
    <property type="evidence" value="ECO:0007669"/>
    <property type="project" value="UniProtKB-SubCell"/>
</dbReference>
<comment type="subcellular location">
    <subcellularLocation>
        <location evidence="2 10">Cell membrane</location>
        <topology evidence="2 10">Lipid-anchor</topology>
    </subcellularLocation>
</comment>
<dbReference type="NCBIfam" id="TIGR02136">
    <property type="entry name" value="ptsS_2"/>
    <property type="match status" value="1"/>
</dbReference>
<evidence type="ECO:0000256" key="5">
    <source>
        <dbReference type="ARBA" id="ARBA00022448"/>
    </source>
</evidence>
<reference evidence="13 14" key="1">
    <citation type="submission" date="2016-02" db="EMBL/GenBank/DDBJ databases">
        <authorList>
            <person name="Wen L."/>
            <person name="He K."/>
            <person name="Yang H."/>
        </authorList>
    </citation>
    <scope>NUCLEOTIDE SEQUENCE [LARGE SCALE GENOMIC DNA]</scope>
    <source>
        <strain evidence="13 14">DSM 22607</strain>
    </source>
</reference>
<comment type="subunit">
    <text evidence="4 10">The complex is composed of two ATP-binding proteins (PstB), two transmembrane proteins (PstC and PstA) and a solute-binding protein (PstS).</text>
</comment>
<comment type="caution">
    <text evidence="13">The sequence shown here is derived from an EMBL/GenBank/DDBJ whole genome shotgun (WGS) entry which is preliminary data.</text>
</comment>
<evidence type="ECO:0000256" key="11">
    <source>
        <dbReference type="SAM" id="MobiDB-lite"/>
    </source>
</evidence>
<feature type="chain" id="PRO_5027166014" description="Phosphate-binding protein" evidence="10">
    <location>
        <begin position="26"/>
        <end position="300"/>
    </location>
</feature>
<feature type="domain" description="PBP" evidence="12">
    <location>
        <begin position="55"/>
        <end position="286"/>
    </location>
</feature>
<evidence type="ECO:0000313" key="14">
    <source>
        <dbReference type="Proteomes" id="UP000070366"/>
    </source>
</evidence>
<gene>
    <name evidence="13" type="ORF">HMPREF3293_02873</name>
</gene>
<evidence type="ECO:0000256" key="9">
    <source>
        <dbReference type="ARBA" id="ARBA00023288"/>
    </source>
</evidence>
<evidence type="ECO:0000256" key="10">
    <source>
        <dbReference type="RuleBase" id="RU367119"/>
    </source>
</evidence>
<dbReference type="Proteomes" id="UP000070366">
    <property type="component" value="Unassembled WGS sequence"/>
</dbReference>
<proteinExistence type="inferred from homology"/>
<dbReference type="STRING" id="626937.HMPREF3293_02873"/>
<feature type="compositionally biased region" description="Low complexity" evidence="11">
    <location>
        <begin position="27"/>
        <end position="58"/>
    </location>
</feature>
<feature type="region of interest" description="Disordered" evidence="11">
    <location>
        <begin position="27"/>
        <end position="67"/>
    </location>
</feature>
<keyword evidence="6 10" id="KW-0592">Phosphate transport</keyword>
<keyword evidence="9 10" id="KW-0449">Lipoprotein</keyword>
<evidence type="ECO:0000256" key="7">
    <source>
        <dbReference type="ARBA" id="ARBA00022729"/>
    </source>
</evidence>